<dbReference type="GO" id="GO:0004180">
    <property type="term" value="F:carboxypeptidase activity"/>
    <property type="evidence" value="ECO:0007669"/>
    <property type="project" value="UniProtKB-ARBA"/>
</dbReference>
<dbReference type="SUPFAM" id="SSF47090">
    <property type="entry name" value="PGBD-like"/>
    <property type="match status" value="1"/>
</dbReference>
<dbReference type="Gene3D" id="1.10.101.10">
    <property type="entry name" value="PGBD-like superfamily/PGBD"/>
    <property type="match status" value="1"/>
</dbReference>
<dbReference type="InterPro" id="IPR002477">
    <property type="entry name" value="Peptidoglycan-bd-like"/>
</dbReference>
<feature type="signal peptide" evidence="9">
    <location>
        <begin position="1"/>
        <end position="41"/>
    </location>
</feature>
<gene>
    <name evidence="11" type="ORF">HMPREF9696_02496</name>
</gene>
<dbReference type="PATRIC" id="fig|883079.3.peg.2546"/>
<evidence type="ECO:0000256" key="8">
    <source>
        <dbReference type="SAM" id="MobiDB-lite"/>
    </source>
</evidence>
<feature type="domain" description="L,D-TPase catalytic" evidence="10">
    <location>
        <begin position="424"/>
        <end position="590"/>
    </location>
</feature>
<dbReference type="InterPro" id="IPR052905">
    <property type="entry name" value="LD-transpeptidase_YkuD-like"/>
</dbReference>
<dbReference type="Pfam" id="PF20142">
    <property type="entry name" value="Scaffold"/>
    <property type="match status" value="1"/>
</dbReference>
<keyword evidence="5 7" id="KW-0573">Peptidoglycan synthesis</keyword>
<dbReference type="Gene3D" id="2.40.440.10">
    <property type="entry name" value="L,D-transpeptidase catalytic domain-like"/>
    <property type="match status" value="1"/>
</dbReference>
<dbReference type="Pfam" id="PF01471">
    <property type="entry name" value="PG_binding_1"/>
    <property type="match status" value="1"/>
</dbReference>
<organism evidence="11 12">
    <name type="scientific">Afipia clevelandensis ATCC 49720</name>
    <dbReference type="NCBI Taxonomy" id="883079"/>
    <lineage>
        <taxon>Bacteria</taxon>
        <taxon>Pseudomonadati</taxon>
        <taxon>Pseudomonadota</taxon>
        <taxon>Alphaproteobacteria</taxon>
        <taxon>Hyphomicrobiales</taxon>
        <taxon>Nitrobacteraceae</taxon>
        <taxon>Afipia</taxon>
    </lineage>
</organism>
<evidence type="ECO:0000256" key="4">
    <source>
        <dbReference type="ARBA" id="ARBA00022960"/>
    </source>
</evidence>
<feature type="region of interest" description="Disordered" evidence="8">
    <location>
        <begin position="58"/>
        <end position="140"/>
    </location>
</feature>
<name>K8P3D2_9BRAD</name>
<dbReference type="InterPro" id="IPR005490">
    <property type="entry name" value="LD_TPept_cat_dom"/>
</dbReference>
<evidence type="ECO:0000313" key="11">
    <source>
        <dbReference type="EMBL" id="EKS35224.1"/>
    </source>
</evidence>
<proteinExistence type="inferred from homology"/>
<evidence type="ECO:0000256" key="7">
    <source>
        <dbReference type="PROSITE-ProRule" id="PRU01373"/>
    </source>
</evidence>
<dbReference type="GO" id="GO:0071555">
    <property type="term" value="P:cell wall organization"/>
    <property type="evidence" value="ECO:0007669"/>
    <property type="project" value="UniProtKB-UniRule"/>
</dbReference>
<keyword evidence="4 7" id="KW-0133">Cell shape</keyword>
<dbReference type="InterPro" id="IPR036365">
    <property type="entry name" value="PGBD-like_sf"/>
</dbReference>
<comment type="caution">
    <text evidence="11">The sequence shown here is derived from an EMBL/GenBank/DDBJ whole genome shotgun (WGS) entry which is preliminary data.</text>
</comment>
<dbReference type="HOGENOM" id="CLU_020360_2_0_5"/>
<evidence type="ECO:0000256" key="3">
    <source>
        <dbReference type="ARBA" id="ARBA00022679"/>
    </source>
</evidence>
<dbReference type="PANTHER" id="PTHR41533:SF2">
    <property type="entry name" value="BLR7131 PROTEIN"/>
    <property type="match status" value="1"/>
</dbReference>
<dbReference type="InterPro" id="IPR038063">
    <property type="entry name" value="Transpep_catalytic_dom"/>
</dbReference>
<evidence type="ECO:0000256" key="2">
    <source>
        <dbReference type="ARBA" id="ARBA00005992"/>
    </source>
</evidence>
<feature type="compositionally biased region" description="Pro residues" evidence="8">
    <location>
        <begin position="59"/>
        <end position="69"/>
    </location>
</feature>
<dbReference type="PROSITE" id="PS52029">
    <property type="entry name" value="LD_TPASE"/>
    <property type="match status" value="1"/>
</dbReference>
<keyword evidence="9" id="KW-0732">Signal</keyword>
<keyword evidence="3" id="KW-0808">Transferase</keyword>
<protein>
    <recommendedName>
        <fullName evidence="10">L,D-TPase catalytic domain-containing protein</fullName>
    </recommendedName>
</protein>
<evidence type="ECO:0000259" key="10">
    <source>
        <dbReference type="PROSITE" id="PS52029"/>
    </source>
</evidence>
<keyword evidence="6 7" id="KW-0961">Cell wall biogenesis/degradation</keyword>
<evidence type="ECO:0000256" key="9">
    <source>
        <dbReference type="SAM" id="SignalP"/>
    </source>
</evidence>
<evidence type="ECO:0000256" key="6">
    <source>
        <dbReference type="ARBA" id="ARBA00023316"/>
    </source>
</evidence>
<dbReference type="InterPro" id="IPR045380">
    <property type="entry name" value="LD_TPept_scaffold_dom"/>
</dbReference>
<dbReference type="EMBL" id="AGWY01000011">
    <property type="protein sequence ID" value="EKS35224.1"/>
    <property type="molecule type" value="Genomic_DNA"/>
</dbReference>
<dbReference type="UniPathway" id="UPA00219"/>
<feature type="compositionally biased region" description="Low complexity" evidence="8">
    <location>
        <begin position="94"/>
        <end position="120"/>
    </location>
</feature>
<dbReference type="AlphaFoldDB" id="K8P3D2"/>
<dbReference type="PANTHER" id="PTHR41533">
    <property type="entry name" value="L,D-TRANSPEPTIDASE HI_1667-RELATED"/>
    <property type="match status" value="1"/>
</dbReference>
<feature type="active site" description="Proton donor/acceptor" evidence="7">
    <location>
        <position position="540"/>
    </location>
</feature>
<keyword evidence="12" id="KW-1185">Reference proteome</keyword>
<dbReference type="RefSeq" id="WP_002713362.1">
    <property type="nucleotide sequence ID" value="NZ_KB375281.1"/>
</dbReference>
<feature type="region of interest" description="Disordered" evidence="8">
    <location>
        <begin position="681"/>
        <end position="700"/>
    </location>
</feature>
<dbReference type="GO" id="GO:0016740">
    <property type="term" value="F:transferase activity"/>
    <property type="evidence" value="ECO:0007669"/>
    <property type="project" value="UniProtKB-KW"/>
</dbReference>
<evidence type="ECO:0000313" key="12">
    <source>
        <dbReference type="Proteomes" id="UP000001095"/>
    </source>
</evidence>
<feature type="chain" id="PRO_5003921683" description="L,D-TPase catalytic domain-containing protein" evidence="9">
    <location>
        <begin position="42"/>
        <end position="700"/>
    </location>
</feature>
<comment type="pathway">
    <text evidence="1 7">Cell wall biogenesis; peptidoglycan biosynthesis.</text>
</comment>
<dbReference type="OrthoDB" id="9778545at2"/>
<reference evidence="11 12" key="1">
    <citation type="submission" date="2012-04" db="EMBL/GenBank/DDBJ databases">
        <title>The Genome Sequence of Afipia clevelandensis ATCC 49720.</title>
        <authorList>
            <consortium name="The Broad Institute Genome Sequencing Platform"/>
            <person name="Earl A."/>
            <person name="Ward D."/>
            <person name="Feldgarden M."/>
            <person name="Gevers D."/>
            <person name="Huys G."/>
            <person name="Walker B."/>
            <person name="Young S.K."/>
            <person name="Zeng Q."/>
            <person name="Gargeya S."/>
            <person name="Fitzgerald M."/>
            <person name="Haas B."/>
            <person name="Abouelleil A."/>
            <person name="Alvarado L."/>
            <person name="Arachchi H.M."/>
            <person name="Berlin A."/>
            <person name="Chapman S.B."/>
            <person name="Goldberg J."/>
            <person name="Griggs A."/>
            <person name="Gujja S."/>
            <person name="Hansen M."/>
            <person name="Howarth C."/>
            <person name="Imamovic A."/>
            <person name="Larimer J."/>
            <person name="McCowen C."/>
            <person name="Montmayeur A."/>
            <person name="Murphy C."/>
            <person name="Neiman D."/>
            <person name="Pearson M."/>
            <person name="Priest M."/>
            <person name="Roberts A."/>
            <person name="Saif S."/>
            <person name="Shea T."/>
            <person name="Sisk P."/>
            <person name="Sykes S."/>
            <person name="Wortman J."/>
            <person name="Nusbaum C."/>
            <person name="Birren B."/>
        </authorList>
    </citation>
    <scope>NUCLEOTIDE SEQUENCE [LARGE SCALE GENOMIC DNA]</scope>
    <source>
        <strain evidence="11 12">ATCC 49720</strain>
    </source>
</reference>
<comment type="similarity">
    <text evidence="2">Belongs to the YkuD family.</text>
</comment>
<dbReference type="GO" id="GO:0009252">
    <property type="term" value="P:peptidoglycan biosynthetic process"/>
    <property type="evidence" value="ECO:0007669"/>
    <property type="project" value="UniProtKB-UniPathway"/>
</dbReference>
<evidence type="ECO:0000256" key="5">
    <source>
        <dbReference type="ARBA" id="ARBA00022984"/>
    </source>
</evidence>
<dbReference type="Proteomes" id="UP000001095">
    <property type="component" value="Unassembled WGS sequence"/>
</dbReference>
<dbReference type="SUPFAM" id="SSF141523">
    <property type="entry name" value="L,D-transpeptidase catalytic domain-like"/>
    <property type="match status" value="1"/>
</dbReference>
<accession>K8P3D2</accession>
<feature type="compositionally biased region" description="Low complexity" evidence="8">
    <location>
        <begin position="129"/>
        <end position="140"/>
    </location>
</feature>
<dbReference type="CDD" id="cd16913">
    <property type="entry name" value="YkuD_like"/>
    <property type="match status" value="1"/>
</dbReference>
<dbReference type="Pfam" id="PF03734">
    <property type="entry name" value="YkuD"/>
    <property type="match status" value="1"/>
</dbReference>
<dbReference type="InterPro" id="IPR036366">
    <property type="entry name" value="PGBDSf"/>
</dbReference>
<sequence>MRDYSTGHRKSPIGINPIGFDRILMAVAATFLSVAATNANAQSPAKSPADLAIDAAIPLPEPANVPPPTVKDFKPDPVKPETAAAAPAKKDDAASPVTTATVPPAATAPTAAPAAAAAEPAKTDPNKTDPANAAPAVAAADQPVADKLRDLIASKASRYFDRKNERTAVENFYKDRNYAPLWSTNGAATERAKSVIARLKDAGSEGLNPADYPAPDFAAATTPDAQAEAELRLTESMMDYARHAQSGRMHWSRVSADISYPEHPVDPVEVLINVSTARDASAALEGYNPSHKGYKGLKAKLAELRGVTEDTSKHIAEGETLKFVKPTKKNPHPVAMEDERVPALRAKLQLADNADDKHYDANVANAVRKFQASNDLKATGVLDNATVRAINGPKNDRKIDIVRANMERWRWLPRELGAKSLGDAYVILNIPDYTLKLMQGDKQVWTTRVVVGKPGKHATPELTETMKFITVNPTWNVPPSIIYNEYLPALAQDPTVLDRMGLKLARAPDGSVRISQPPGEANALGRIRFNFPNKFLVYQHDTPDKHLFAKEERAFSHGCMRVQYPDQYAANLLSIALPKEGYTPEKIKAMYGRNEININFPTPIPVNITYQTAFVDSAGKLEFRKDIYGRDAKVISMLKGGEGRDIEMAVSHAQPNYVRPTNVRVPGDSFASNSGPSFFERLFGPPTPPPAPVRQRRVVR</sequence>
<dbReference type="GO" id="GO:0008360">
    <property type="term" value="P:regulation of cell shape"/>
    <property type="evidence" value="ECO:0007669"/>
    <property type="project" value="UniProtKB-UniRule"/>
</dbReference>
<feature type="active site" description="Nucleophile" evidence="7">
    <location>
        <position position="559"/>
    </location>
</feature>
<evidence type="ECO:0000256" key="1">
    <source>
        <dbReference type="ARBA" id="ARBA00004752"/>
    </source>
</evidence>